<proteinExistence type="predicted"/>
<dbReference type="Gene3D" id="3.40.50.1820">
    <property type="entry name" value="alpha/beta hydrolase"/>
    <property type="match status" value="1"/>
</dbReference>
<name>A0A439CZ28_9PEZI</name>
<reference evidence="2 3" key="1">
    <citation type="submission" date="2018-12" db="EMBL/GenBank/DDBJ databases">
        <title>Draft genome sequence of Xylaria grammica IHI A82.</title>
        <authorList>
            <person name="Buettner E."/>
            <person name="Kellner H."/>
        </authorList>
    </citation>
    <scope>NUCLEOTIDE SEQUENCE [LARGE SCALE GENOMIC DNA]</scope>
    <source>
        <strain evidence="2 3">IHI A82</strain>
    </source>
</reference>
<sequence length="135" mass="14127">MARETGAVVLDADYRKGPLARRRGHTPVGRSAHSWPFGPARVSVCGFSAGENLTLAAATALRAALQGVLDIRIALVNYGLLGLAADPASKTVPRPINAHPLWALRLFNDCYVPDAAVSPCSATRATGCGPRPTLV</sequence>
<dbReference type="Pfam" id="PF07859">
    <property type="entry name" value="Abhydrolase_3"/>
    <property type="match status" value="1"/>
</dbReference>
<protein>
    <recommendedName>
        <fullName evidence="1">Alpha/beta hydrolase fold-3 domain-containing protein</fullName>
    </recommendedName>
</protein>
<dbReference type="InterPro" id="IPR013094">
    <property type="entry name" value="AB_hydrolase_3"/>
</dbReference>
<evidence type="ECO:0000259" key="1">
    <source>
        <dbReference type="Pfam" id="PF07859"/>
    </source>
</evidence>
<keyword evidence="3" id="KW-1185">Reference proteome</keyword>
<gene>
    <name evidence="2" type="ORF">EKO27_g7798</name>
</gene>
<dbReference type="SUPFAM" id="SSF53474">
    <property type="entry name" value="alpha/beta-Hydrolases"/>
    <property type="match status" value="1"/>
</dbReference>
<evidence type="ECO:0000313" key="3">
    <source>
        <dbReference type="Proteomes" id="UP000286045"/>
    </source>
</evidence>
<comment type="caution">
    <text evidence="2">The sequence shown here is derived from an EMBL/GenBank/DDBJ whole genome shotgun (WGS) entry which is preliminary data.</text>
</comment>
<dbReference type="Proteomes" id="UP000286045">
    <property type="component" value="Unassembled WGS sequence"/>
</dbReference>
<evidence type="ECO:0000313" key="2">
    <source>
        <dbReference type="EMBL" id="RWA07297.1"/>
    </source>
</evidence>
<dbReference type="GO" id="GO:0016787">
    <property type="term" value="F:hydrolase activity"/>
    <property type="evidence" value="ECO:0007669"/>
    <property type="project" value="InterPro"/>
</dbReference>
<feature type="domain" description="Alpha/beta hydrolase fold-3" evidence="1">
    <location>
        <begin position="1"/>
        <end position="118"/>
    </location>
</feature>
<dbReference type="STRING" id="363999.A0A439CZ28"/>
<accession>A0A439CZ28</accession>
<organism evidence="2 3">
    <name type="scientific">Xylaria grammica</name>
    <dbReference type="NCBI Taxonomy" id="363999"/>
    <lineage>
        <taxon>Eukaryota</taxon>
        <taxon>Fungi</taxon>
        <taxon>Dikarya</taxon>
        <taxon>Ascomycota</taxon>
        <taxon>Pezizomycotina</taxon>
        <taxon>Sordariomycetes</taxon>
        <taxon>Xylariomycetidae</taxon>
        <taxon>Xylariales</taxon>
        <taxon>Xylariaceae</taxon>
        <taxon>Xylaria</taxon>
    </lineage>
</organism>
<dbReference type="EMBL" id="RYZI01000268">
    <property type="protein sequence ID" value="RWA07297.1"/>
    <property type="molecule type" value="Genomic_DNA"/>
</dbReference>
<dbReference type="InterPro" id="IPR029058">
    <property type="entry name" value="AB_hydrolase_fold"/>
</dbReference>
<dbReference type="AlphaFoldDB" id="A0A439CZ28"/>